<accession>A0A9X9S3T7</accession>
<proteinExistence type="predicted"/>
<dbReference type="RefSeq" id="WP_268185594.1">
    <property type="nucleotide sequence ID" value="NZ_CP113361.1"/>
</dbReference>
<sequence>MADLQYSPIQEVVCEFRFSKDTEWKGDLASILYDKLKDDFPEKKQKISHKLELKANVKGIESQKAEPVSNDIFLSEDGKILIQIYPRMISVNCLKPYPSWEIFSQKIDQVYSTLQEIVEIKEIDRIGLLYINKIEIEDKKFELRDYFNFYPHVSPQFPQDVANFIVGCEFVHKNGAELSKLDLGRTFPSKKESNAFLLREEYYTAPNYSVRPEDAIEWIENAHMELKKLFNGCITEKMKESFNEIK</sequence>
<dbReference type="GeneID" id="76835059"/>
<dbReference type="Proteomes" id="UP001163096">
    <property type="component" value="Chromosome"/>
</dbReference>
<dbReference type="EMBL" id="CP113361">
    <property type="protein sequence ID" value="WAI00395.1"/>
    <property type="molecule type" value="Genomic_DNA"/>
</dbReference>
<dbReference type="KEGG" id="mou:OU421_08115"/>
<keyword evidence="2" id="KW-1185">Reference proteome</keyword>
<gene>
    <name evidence="1" type="ORF">OU421_08115</name>
</gene>
<dbReference type="NCBIfam" id="TIGR04255">
    <property type="entry name" value="sporadTIGR04255"/>
    <property type="match status" value="1"/>
</dbReference>
<name>A0A9X9S3T7_METOG</name>
<dbReference type="InterPro" id="IPR026349">
    <property type="entry name" value="CHP04255"/>
</dbReference>
<reference evidence="1" key="1">
    <citation type="submission" date="2022-11" db="EMBL/GenBank/DDBJ databases">
        <title>Complete genome sequence of Methanogenium organophilum DSM 3596.</title>
        <authorList>
            <person name="Chen S.-C."/>
            <person name="Lai S.-J."/>
            <person name="You Y.-T."/>
        </authorList>
    </citation>
    <scope>NUCLEOTIDE SEQUENCE</scope>
    <source>
        <strain evidence="1">DSM 3596</strain>
    </source>
</reference>
<protein>
    <submittedName>
        <fullName evidence="1">TIGR04255 family protein</fullName>
    </submittedName>
</protein>
<evidence type="ECO:0000313" key="2">
    <source>
        <dbReference type="Proteomes" id="UP001163096"/>
    </source>
</evidence>
<evidence type="ECO:0000313" key="1">
    <source>
        <dbReference type="EMBL" id="WAI00395.1"/>
    </source>
</evidence>
<organism evidence="1 2">
    <name type="scientific">Methanogenium organophilum</name>
    <dbReference type="NCBI Taxonomy" id="2199"/>
    <lineage>
        <taxon>Archaea</taxon>
        <taxon>Methanobacteriati</taxon>
        <taxon>Methanobacteriota</taxon>
        <taxon>Stenosarchaea group</taxon>
        <taxon>Methanomicrobia</taxon>
        <taxon>Methanomicrobiales</taxon>
        <taxon>Methanomicrobiaceae</taxon>
        <taxon>Methanogenium</taxon>
    </lineage>
</organism>
<dbReference type="AlphaFoldDB" id="A0A9X9S3T7"/>